<proteinExistence type="predicted"/>
<accession>A0A1G2P1N4</accession>
<protein>
    <recommendedName>
        <fullName evidence="3">DUF5678 domain-containing protein</fullName>
    </recommendedName>
</protein>
<evidence type="ECO:0000313" key="1">
    <source>
        <dbReference type="EMBL" id="OHA41522.1"/>
    </source>
</evidence>
<reference evidence="1 2" key="1">
    <citation type="journal article" date="2016" name="Nat. Commun.">
        <title>Thousands of microbial genomes shed light on interconnected biogeochemical processes in an aquifer system.</title>
        <authorList>
            <person name="Anantharaman K."/>
            <person name="Brown C.T."/>
            <person name="Hug L.A."/>
            <person name="Sharon I."/>
            <person name="Castelle C.J."/>
            <person name="Probst A.J."/>
            <person name="Thomas B.C."/>
            <person name="Singh A."/>
            <person name="Wilkins M.J."/>
            <person name="Karaoz U."/>
            <person name="Brodie E.L."/>
            <person name="Williams K.H."/>
            <person name="Hubbard S.S."/>
            <person name="Banfield J.F."/>
        </authorList>
    </citation>
    <scope>NUCLEOTIDE SEQUENCE [LARGE SCALE GENOMIC DNA]</scope>
</reference>
<name>A0A1G2P1N4_9BACT</name>
<evidence type="ECO:0000313" key="2">
    <source>
        <dbReference type="Proteomes" id="UP000176429"/>
    </source>
</evidence>
<gene>
    <name evidence="1" type="ORF">A3H68_01750</name>
</gene>
<evidence type="ECO:0008006" key="3">
    <source>
        <dbReference type="Google" id="ProtNLM"/>
    </source>
</evidence>
<sequence length="92" mass="10751">MTNKPQLSLEDISRLGEKFYTEKLREKLEKEHMGKYAVIDVEKGKYYIDADRLVAVEKARKESGDILFYIIQIGSVQNPGMNFNAKKYAWNF</sequence>
<organism evidence="1 2">
    <name type="scientific">Candidatus Taylorbacteria bacterium RIFCSPLOWO2_02_FULL_46_40</name>
    <dbReference type="NCBI Taxonomy" id="1802329"/>
    <lineage>
        <taxon>Bacteria</taxon>
        <taxon>Candidatus Tayloriibacteriota</taxon>
    </lineage>
</organism>
<dbReference type="Proteomes" id="UP000176429">
    <property type="component" value="Unassembled WGS sequence"/>
</dbReference>
<dbReference type="EMBL" id="MHSH01000025">
    <property type="protein sequence ID" value="OHA41522.1"/>
    <property type="molecule type" value="Genomic_DNA"/>
</dbReference>
<comment type="caution">
    <text evidence="1">The sequence shown here is derived from an EMBL/GenBank/DDBJ whole genome shotgun (WGS) entry which is preliminary data.</text>
</comment>
<dbReference type="AlphaFoldDB" id="A0A1G2P1N4"/>